<dbReference type="RefSeq" id="WP_185955221.1">
    <property type="nucleotide sequence ID" value="NZ_FXSZ01000004.1"/>
</dbReference>
<dbReference type="Gene3D" id="3.40.50.2000">
    <property type="entry name" value="Glycogen Phosphorylase B"/>
    <property type="match status" value="1"/>
</dbReference>
<dbReference type="InterPro" id="IPR001173">
    <property type="entry name" value="Glyco_trans_2-like"/>
</dbReference>
<dbReference type="InterPro" id="IPR029044">
    <property type="entry name" value="Nucleotide-diphossugar_trans"/>
</dbReference>
<dbReference type="EMBL" id="FXSZ01000004">
    <property type="protein sequence ID" value="SMO58611.1"/>
    <property type="molecule type" value="Genomic_DNA"/>
</dbReference>
<dbReference type="CDD" id="cd04186">
    <property type="entry name" value="GT_2_like_c"/>
    <property type="match status" value="1"/>
</dbReference>
<keyword evidence="3" id="KW-1185">Reference proteome</keyword>
<keyword evidence="2" id="KW-0808">Transferase</keyword>
<dbReference type="SUPFAM" id="SSF53448">
    <property type="entry name" value="Nucleotide-diphospho-sugar transferases"/>
    <property type="match status" value="1"/>
</dbReference>
<evidence type="ECO:0000313" key="3">
    <source>
        <dbReference type="Proteomes" id="UP000315971"/>
    </source>
</evidence>
<evidence type="ECO:0000313" key="2">
    <source>
        <dbReference type="EMBL" id="SMO58611.1"/>
    </source>
</evidence>
<proteinExistence type="predicted"/>
<organism evidence="2 3">
    <name type="scientific">Solitalea koreensis</name>
    <dbReference type="NCBI Taxonomy" id="543615"/>
    <lineage>
        <taxon>Bacteria</taxon>
        <taxon>Pseudomonadati</taxon>
        <taxon>Bacteroidota</taxon>
        <taxon>Sphingobacteriia</taxon>
        <taxon>Sphingobacteriales</taxon>
        <taxon>Sphingobacteriaceae</taxon>
        <taxon>Solitalea</taxon>
    </lineage>
</organism>
<evidence type="ECO:0000259" key="1">
    <source>
        <dbReference type="Pfam" id="PF00535"/>
    </source>
</evidence>
<dbReference type="CDD" id="cd03801">
    <property type="entry name" value="GT4_PimA-like"/>
    <property type="match status" value="1"/>
</dbReference>
<dbReference type="AlphaFoldDB" id="A0A521CIP2"/>
<dbReference type="Proteomes" id="UP000315971">
    <property type="component" value="Unassembled WGS sequence"/>
</dbReference>
<reference evidence="2 3" key="1">
    <citation type="submission" date="2017-05" db="EMBL/GenBank/DDBJ databases">
        <authorList>
            <person name="Varghese N."/>
            <person name="Submissions S."/>
        </authorList>
    </citation>
    <scope>NUCLEOTIDE SEQUENCE [LARGE SCALE GENOMIC DNA]</scope>
    <source>
        <strain evidence="2 3">DSM 21342</strain>
    </source>
</reference>
<dbReference type="Pfam" id="PF13692">
    <property type="entry name" value="Glyco_trans_1_4"/>
    <property type="match status" value="1"/>
</dbReference>
<dbReference type="GO" id="GO:0016740">
    <property type="term" value="F:transferase activity"/>
    <property type="evidence" value="ECO:0007669"/>
    <property type="project" value="UniProtKB-KW"/>
</dbReference>
<accession>A0A521CIP2</accession>
<dbReference type="Pfam" id="PF00535">
    <property type="entry name" value="Glycos_transf_2"/>
    <property type="match status" value="1"/>
</dbReference>
<dbReference type="PANTHER" id="PTHR43179">
    <property type="entry name" value="RHAMNOSYLTRANSFERASE WBBL"/>
    <property type="match status" value="1"/>
</dbReference>
<gene>
    <name evidence="2" type="ORF">SAMN06265350_10450</name>
</gene>
<feature type="domain" description="Glycosyltransferase 2-like" evidence="1">
    <location>
        <begin position="132"/>
        <end position="292"/>
    </location>
</feature>
<dbReference type="Gene3D" id="3.90.550.10">
    <property type="entry name" value="Spore Coat Polysaccharide Biosynthesis Protein SpsA, Chain A"/>
    <property type="match status" value="1"/>
</dbReference>
<protein>
    <submittedName>
        <fullName evidence="2">Glycosyltransferase, GT2 family</fullName>
    </submittedName>
</protein>
<dbReference type="SUPFAM" id="SSF53756">
    <property type="entry name" value="UDP-Glycosyltransferase/glycogen phosphorylase"/>
    <property type="match status" value="1"/>
</dbReference>
<name>A0A521CIP2_9SPHI</name>
<sequence length="762" mass="87685">MQKKKNKLVKFNERLCLIIASKYYLQRENGKGEFYILKPRFWKYTVARILLEIISIIKLDKNTLQQYNECFKQTYFPLQIPQRPKSYLKARLKEALLTLLGLRYFCNNEYFKSINGNLSTLLFPIENNPKVSIIIPVYNQLDFTINSLASIKEHFSKKFPIEIIVVDDCSTDDTQRIISKIDGIKYIHNDQNIGFLNSCNKAVSQSSGEYICFLNNDTLILPNWLESLVDTIEFGDEIGAVGSQLLYPYGLLQEAGGLIFEDGSGCNYGRGLHPEIPKYNYTRQTDYCSGCSLLISTKDFNALGGFDTRYSPAYYEDTDLCFSVTYKLNKKVIYQPASKLIHFEGVSSGKTISPGNVKAYQEINRVKFIQKWESELLQKHQKNKALDDSARKYIEKPVLLVMDHALPAFDKESGANRMFQLLKIFIDKGYYVIYFPADGNKIEPYYSLLHNLNIEVIYKHFGRKEFHESLSATLPYVNLIWACRPEINRDYSYIKQSFPSIKWIYDTIDLHYLRFEREYELSRSMNKKLLQKVIDYKQMEIELATSADVTVTITDKEKEILQANGVSSLQTVPNIHVPHTESLNIGFDGRKDLLFIGGYYHKPNVDAALWLSNEIMPVIWQQTPEMKLFLVGSHPPKEVRALANERIIVTGYVPDVTPYFNSARVFVAPLRYGAGMKGKIGQSLEYALPIVTTDIGAEGMHLKDNWEILLAHTAEEFAAKTLELYNNKDLWLKLRKNAKKAIEDKSPESIKASLHWLTTLHT</sequence>
<dbReference type="PANTHER" id="PTHR43179:SF7">
    <property type="entry name" value="RHAMNOSYLTRANSFERASE WBBL"/>
    <property type="match status" value="1"/>
</dbReference>